<dbReference type="SUPFAM" id="SSF49785">
    <property type="entry name" value="Galactose-binding domain-like"/>
    <property type="match status" value="1"/>
</dbReference>
<evidence type="ECO:0000256" key="7">
    <source>
        <dbReference type="ARBA" id="ARBA00031113"/>
    </source>
</evidence>
<proteinExistence type="inferred from homology"/>
<sequence>MHLLGLGAVDALAQQPGEHEAEQAEPAVQPHPRPALPSRVEEGWGNESCGVLAWEQVRSSCGPESAPRGSDFRSLIRQRWCIKSQLVDLLKQGLWEELLDNYQPEIYISDWWGAREDCGCEYSICVKLLAADGRTVIAKFQANPDPIQQWNDAQYHQLSTWKRLVNVQEEIGKLETEKEEVSVQVKYLVETQDKSTLQSLPDYQALRNRGREIRNQLNSLYQQEMELDEKYYLKALKLPNWTHPDVPVGDESQARVVEVVGEKPAFDFKVKGHLEIGEDLAIIRQRCSRGSRKAGGFIPMAVPDLLRGAVFEGCGMQPNAVPSPVYNIDPTRFEDLCLAGTSEVGIAGYFMDHAVNLEDMPVRTVCSSTCYRTETDTGKEPWGLYRVHQFTKVEMFGVTAAESGEESAALLEEFLALQKEIFSELGLHYKVLDMPTQELGLPAYRKYDIEAWMPGRGKYGEISSTSNCTDYQSRRLNIMYCDRTGQLHYAHTVNGTACAVPRVLIALLESNQLKVRSRPAAGDIRTPCALRSAPGLGACWRWGQLSPLTTSAAEGGRPHGPGGEGRVAAAWGLCPSRE</sequence>
<dbReference type="InterPro" id="IPR002314">
    <property type="entry name" value="aa-tRNA-synt_IIb"/>
</dbReference>
<evidence type="ECO:0000256" key="1">
    <source>
        <dbReference type="ARBA" id="ARBA00010728"/>
    </source>
</evidence>
<name>M7AT42_CHEMY</name>
<dbReference type="EC" id="6.1.1.11" evidence="2"/>
<dbReference type="Proteomes" id="UP000031443">
    <property type="component" value="Unassembled WGS sequence"/>
</dbReference>
<dbReference type="Pfam" id="PF00587">
    <property type="entry name" value="tRNA-synt_2b"/>
    <property type="match status" value="1"/>
</dbReference>
<evidence type="ECO:0000256" key="2">
    <source>
        <dbReference type="ARBA" id="ARBA00012840"/>
    </source>
</evidence>
<protein>
    <recommendedName>
        <fullName evidence="2">serine--tRNA ligase</fullName>
        <ecNumber evidence="2">6.1.1.11</ecNumber>
    </recommendedName>
    <alternativeName>
        <fullName evidence="7">Seryl-tRNA synthetase</fullName>
    </alternativeName>
</protein>
<dbReference type="Gene3D" id="3.30.930.10">
    <property type="entry name" value="Bira Bifunctional Protein, Domain 2"/>
    <property type="match status" value="1"/>
</dbReference>
<dbReference type="FunFam" id="3.30.930.10:FF:000106">
    <property type="entry name" value="Serine--tRNA ligase, mitochondrial"/>
    <property type="match status" value="1"/>
</dbReference>
<evidence type="ECO:0000256" key="4">
    <source>
        <dbReference type="ARBA" id="ARBA00022741"/>
    </source>
</evidence>
<keyword evidence="13" id="KW-1185">Reference proteome</keyword>
<dbReference type="AlphaFoldDB" id="M7AT42"/>
<dbReference type="SMART" id="SM01198">
    <property type="entry name" value="FBA"/>
    <property type="match status" value="1"/>
</dbReference>
<gene>
    <name evidence="12" type="ORF">UY3_15076</name>
</gene>
<evidence type="ECO:0000313" key="12">
    <source>
        <dbReference type="EMBL" id="EMP27829.1"/>
    </source>
</evidence>
<feature type="coiled-coil region" evidence="8">
    <location>
        <begin position="164"/>
        <end position="223"/>
    </location>
</feature>
<keyword evidence="5" id="KW-0067">ATP-binding</keyword>
<evidence type="ECO:0000256" key="9">
    <source>
        <dbReference type="SAM" id="MobiDB-lite"/>
    </source>
</evidence>
<dbReference type="PANTHER" id="PTHR11778">
    <property type="entry name" value="SERYL-TRNA SYNTHETASE"/>
    <property type="match status" value="1"/>
</dbReference>
<dbReference type="SUPFAM" id="SSF55681">
    <property type="entry name" value="Class II aaRS and biotin synthetases"/>
    <property type="match status" value="1"/>
</dbReference>
<evidence type="ECO:0000256" key="6">
    <source>
        <dbReference type="ARBA" id="ARBA00023146"/>
    </source>
</evidence>
<dbReference type="InterPro" id="IPR007397">
    <property type="entry name" value="F-box-assoc_dom"/>
</dbReference>
<keyword evidence="4" id="KW-0547">Nucleotide-binding</keyword>
<organism evidence="12 13">
    <name type="scientific">Chelonia mydas</name>
    <name type="common">Green sea-turtle</name>
    <name type="synonym">Chelonia agassizi</name>
    <dbReference type="NCBI Taxonomy" id="8469"/>
    <lineage>
        <taxon>Eukaryota</taxon>
        <taxon>Metazoa</taxon>
        <taxon>Chordata</taxon>
        <taxon>Craniata</taxon>
        <taxon>Vertebrata</taxon>
        <taxon>Euteleostomi</taxon>
        <taxon>Archelosauria</taxon>
        <taxon>Testudinata</taxon>
        <taxon>Testudines</taxon>
        <taxon>Cryptodira</taxon>
        <taxon>Durocryptodira</taxon>
        <taxon>Americhelydia</taxon>
        <taxon>Chelonioidea</taxon>
        <taxon>Cheloniidae</taxon>
        <taxon>Chelonia</taxon>
    </lineage>
</organism>
<dbReference type="GO" id="GO:0004828">
    <property type="term" value="F:serine-tRNA ligase activity"/>
    <property type="evidence" value="ECO:0007669"/>
    <property type="project" value="UniProtKB-EC"/>
</dbReference>
<dbReference type="InterPro" id="IPR006195">
    <property type="entry name" value="aa-tRNA-synth_II"/>
</dbReference>
<feature type="domain" description="FBA" evidence="11">
    <location>
        <begin position="21"/>
        <end position="201"/>
    </location>
</feature>
<feature type="domain" description="Aminoacyl-transfer RNA synthetases class-II family profile" evidence="10">
    <location>
        <begin position="296"/>
        <end position="519"/>
    </location>
</feature>
<dbReference type="PROSITE" id="PS51114">
    <property type="entry name" value="FBA"/>
    <property type="match status" value="1"/>
</dbReference>
<evidence type="ECO:0000256" key="8">
    <source>
        <dbReference type="SAM" id="Coils"/>
    </source>
</evidence>
<dbReference type="GO" id="GO:0005524">
    <property type="term" value="F:ATP binding"/>
    <property type="evidence" value="ECO:0007669"/>
    <property type="project" value="UniProtKB-KW"/>
</dbReference>
<evidence type="ECO:0000256" key="3">
    <source>
        <dbReference type="ARBA" id="ARBA00022598"/>
    </source>
</evidence>
<evidence type="ECO:0000256" key="5">
    <source>
        <dbReference type="ARBA" id="ARBA00022840"/>
    </source>
</evidence>
<feature type="region of interest" description="Disordered" evidence="9">
    <location>
        <begin position="15"/>
        <end position="35"/>
    </location>
</feature>
<dbReference type="InterPro" id="IPR042103">
    <property type="entry name" value="SerRS_1_N_sf"/>
</dbReference>
<dbReference type="PROSITE" id="PS50862">
    <property type="entry name" value="AA_TRNA_LIGASE_II"/>
    <property type="match status" value="1"/>
</dbReference>
<evidence type="ECO:0000313" key="13">
    <source>
        <dbReference type="Proteomes" id="UP000031443"/>
    </source>
</evidence>
<dbReference type="Pfam" id="PF04300">
    <property type="entry name" value="FBA"/>
    <property type="match status" value="1"/>
</dbReference>
<evidence type="ECO:0000259" key="11">
    <source>
        <dbReference type="PROSITE" id="PS51114"/>
    </source>
</evidence>
<dbReference type="Gene3D" id="1.10.287.40">
    <property type="entry name" value="Serine-tRNA synthetase, tRNA binding domain"/>
    <property type="match status" value="1"/>
</dbReference>
<comment type="similarity">
    <text evidence="1">Belongs to the class-II aminoacyl-tRNA synthetase family. Type-1 seryl-tRNA synthetase subfamily.</text>
</comment>
<dbReference type="InterPro" id="IPR002317">
    <property type="entry name" value="Ser-tRNA-ligase_type_1"/>
</dbReference>
<dbReference type="EMBL" id="KB566783">
    <property type="protein sequence ID" value="EMP27829.1"/>
    <property type="molecule type" value="Genomic_DNA"/>
</dbReference>
<keyword evidence="6 12" id="KW-0030">Aminoacyl-tRNA synthetase</keyword>
<dbReference type="GO" id="GO:0006434">
    <property type="term" value="P:seryl-tRNA aminoacylation"/>
    <property type="evidence" value="ECO:0007669"/>
    <property type="project" value="InterPro"/>
</dbReference>
<dbReference type="SUPFAM" id="SSF46589">
    <property type="entry name" value="tRNA-binding arm"/>
    <property type="match status" value="1"/>
</dbReference>
<keyword evidence="8" id="KW-0175">Coiled coil</keyword>
<dbReference type="InterPro" id="IPR045864">
    <property type="entry name" value="aa-tRNA-synth_II/BPL/LPL"/>
</dbReference>
<keyword evidence="3" id="KW-0436">Ligase</keyword>
<accession>M7AT42</accession>
<reference evidence="13" key="1">
    <citation type="journal article" date="2013" name="Nat. Genet.">
        <title>The draft genomes of soft-shell turtle and green sea turtle yield insights into the development and evolution of the turtle-specific body plan.</title>
        <authorList>
            <person name="Wang Z."/>
            <person name="Pascual-Anaya J."/>
            <person name="Zadissa A."/>
            <person name="Li W."/>
            <person name="Niimura Y."/>
            <person name="Huang Z."/>
            <person name="Li C."/>
            <person name="White S."/>
            <person name="Xiong Z."/>
            <person name="Fang D."/>
            <person name="Wang B."/>
            <person name="Ming Y."/>
            <person name="Chen Y."/>
            <person name="Zheng Y."/>
            <person name="Kuraku S."/>
            <person name="Pignatelli M."/>
            <person name="Herrero J."/>
            <person name="Beal K."/>
            <person name="Nozawa M."/>
            <person name="Li Q."/>
            <person name="Wang J."/>
            <person name="Zhang H."/>
            <person name="Yu L."/>
            <person name="Shigenobu S."/>
            <person name="Wang J."/>
            <person name="Liu J."/>
            <person name="Flicek P."/>
            <person name="Searle S."/>
            <person name="Wang J."/>
            <person name="Kuratani S."/>
            <person name="Yin Y."/>
            <person name="Aken B."/>
            <person name="Zhang G."/>
            <person name="Irie N."/>
        </authorList>
    </citation>
    <scope>NUCLEOTIDE SEQUENCE [LARGE SCALE GENOMIC DNA]</scope>
</reference>
<evidence type="ECO:0000259" key="10">
    <source>
        <dbReference type="PROSITE" id="PS50862"/>
    </source>
</evidence>
<dbReference type="InterPro" id="IPR010978">
    <property type="entry name" value="tRNA-bd_arm"/>
</dbReference>
<dbReference type="STRING" id="8469.M7AT42"/>
<dbReference type="InterPro" id="IPR008979">
    <property type="entry name" value="Galactose-bd-like_sf"/>
</dbReference>